<accession>A0A3P7JTY4</accession>
<evidence type="ECO:0000313" key="1">
    <source>
        <dbReference type="EMBL" id="VDM79687.1"/>
    </source>
</evidence>
<protein>
    <submittedName>
        <fullName evidence="1">Uncharacterized protein</fullName>
    </submittedName>
</protein>
<evidence type="ECO:0000313" key="2">
    <source>
        <dbReference type="Proteomes" id="UP000270094"/>
    </source>
</evidence>
<reference evidence="1 2" key="1">
    <citation type="submission" date="2018-11" db="EMBL/GenBank/DDBJ databases">
        <authorList>
            <consortium name="Pathogen Informatics"/>
        </authorList>
    </citation>
    <scope>NUCLEOTIDE SEQUENCE [LARGE SCALE GENOMIC DNA]</scope>
</reference>
<keyword evidence="2" id="KW-1185">Reference proteome</keyword>
<proteinExistence type="predicted"/>
<dbReference type="AlphaFoldDB" id="A0A3P7JTY4"/>
<sequence>MAMIARSSQVFVFSVVVSPLSDNWVYRLGLKFTLVDGVGENAICFRKCYISTISTVL</sequence>
<organism evidence="1 2">
    <name type="scientific">Strongylus vulgaris</name>
    <name type="common">Blood worm</name>
    <dbReference type="NCBI Taxonomy" id="40348"/>
    <lineage>
        <taxon>Eukaryota</taxon>
        <taxon>Metazoa</taxon>
        <taxon>Ecdysozoa</taxon>
        <taxon>Nematoda</taxon>
        <taxon>Chromadorea</taxon>
        <taxon>Rhabditida</taxon>
        <taxon>Rhabditina</taxon>
        <taxon>Rhabditomorpha</taxon>
        <taxon>Strongyloidea</taxon>
        <taxon>Strongylidae</taxon>
        <taxon>Strongylus</taxon>
    </lineage>
</organism>
<dbReference type="EMBL" id="UYYB01105985">
    <property type="protein sequence ID" value="VDM79687.1"/>
    <property type="molecule type" value="Genomic_DNA"/>
</dbReference>
<name>A0A3P7JTY4_STRVU</name>
<gene>
    <name evidence="1" type="ORF">SVUK_LOCUS14685</name>
</gene>
<dbReference type="Proteomes" id="UP000270094">
    <property type="component" value="Unassembled WGS sequence"/>
</dbReference>